<dbReference type="PROSITE" id="PS51257">
    <property type="entry name" value="PROKAR_LIPOPROTEIN"/>
    <property type="match status" value="1"/>
</dbReference>
<name>A0A410DMG4_9CLOT</name>
<dbReference type="Proteomes" id="UP000286268">
    <property type="component" value="Chromosome"/>
</dbReference>
<evidence type="ECO:0000313" key="2">
    <source>
        <dbReference type="Proteomes" id="UP000286268"/>
    </source>
</evidence>
<dbReference type="EMBL" id="CP025746">
    <property type="protein sequence ID" value="QAA30256.1"/>
    <property type="molecule type" value="Genomic_DNA"/>
</dbReference>
<dbReference type="AlphaFoldDB" id="A0A410DMG4"/>
<reference evidence="1 2" key="1">
    <citation type="submission" date="2018-01" db="EMBL/GenBank/DDBJ databases">
        <title>Genome Sequencing and Assembly of Anaerobacter polyendosporus strain CT4.</title>
        <authorList>
            <person name="Tachaapaikoon C."/>
            <person name="Sutheeworapong S."/>
            <person name="Jenjaroenpun P."/>
            <person name="Wongsurawat T."/>
            <person name="Nookeaw I."/>
            <person name="Cheawchanlertfa P."/>
            <person name="Kosugi A."/>
            <person name="Cheevadhanarak S."/>
            <person name="Ratanakhanokchai K."/>
        </authorList>
    </citation>
    <scope>NUCLEOTIDE SEQUENCE [LARGE SCALE GENOMIC DNA]</scope>
    <source>
        <strain evidence="1 2">CT4</strain>
    </source>
</reference>
<dbReference type="KEGG" id="cmah:C1I91_00330"/>
<keyword evidence="2" id="KW-1185">Reference proteome</keyword>
<sequence>MMYDELRCIIGENCDDYDPKDKILMLSMGLSSVSCDNCINYNNETCHIGKFDHLKNKITNN</sequence>
<accession>A0A410DMG4</accession>
<organism evidence="1 2">
    <name type="scientific">Clostridium manihotivorum</name>
    <dbReference type="NCBI Taxonomy" id="2320868"/>
    <lineage>
        <taxon>Bacteria</taxon>
        <taxon>Bacillati</taxon>
        <taxon>Bacillota</taxon>
        <taxon>Clostridia</taxon>
        <taxon>Eubacteriales</taxon>
        <taxon>Clostridiaceae</taxon>
        <taxon>Clostridium</taxon>
    </lineage>
</organism>
<gene>
    <name evidence="1" type="ORF">C1I91_00330</name>
</gene>
<evidence type="ECO:0000313" key="1">
    <source>
        <dbReference type="EMBL" id="QAA30256.1"/>
    </source>
</evidence>
<dbReference type="OrthoDB" id="1920875at2"/>
<dbReference type="RefSeq" id="WP_128210707.1">
    <property type="nucleotide sequence ID" value="NZ_CP025746.1"/>
</dbReference>
<protein>
    <submittedName>
        <fullName evidence="1">Uncharacterized protein</fullName>
    </submittedName>
</protein>
<proteinExistence type="predicted"/>